<dbReference type="EMBL" id="JBFOLJ010000005">
    <property type="protein sequence ID" value="KAL2536139.1"/>
    <property type="molecule type" value="Genomic_DNA"/>
</dbReference>
<gene>
    <name evidence="1" type="ORF">Fot_17530</name>
</gene>
<reference evidence="2" key="1">
    <citation type="submission" date="2024-07" db="EMBL/GenBank/DDBJ databases">
        <title>Two chromosome-level genome assemblies of Korean endemic species Abeliophyllum distichum and Forsythia ovata (Oleaceae).</title>
        <authorList>
            <person name="Jang H."/>
        </authorList>
    </citation>
    <scope>NUCLEOTIDE SEQUENCE [LARGE SCALE GENOMIC DNA]</scope>
</reference>
<dbReference type="AlphaFoldDB" id="A0ABD1VFL4"/>
<name>A0ABD1VFL4_9LAMI</name>
<protein>
    <submittedName>
        <fullName evidence="1">Uncharacterized protein</fullName>
    </submittedName>
</protein>
<evidence type="ECO:0000313" key="2">
    <source>
        <dbReference type="Proteomes" id="UP001604277"/>
    </source>
</evidence>
<comment type="caution">
    <text evidence="1">The sequence shown here is derived from an EMBL/GenBank/DDBJ whole genome shotgun (WGS) entry which is preliminary data.</text>
</comment>
<dbReference type="Proteomes" id="UP001604277">
    <property type="component" value="Unassembled WGS sequence"/>
</dbReference>
<organism evidence="1 2">
    <name type="scientific">Forsythia ovata</name>
    <dbReference type="NCBI Taxonomy" id="205694"/>
    <lineage>
        <taxon>Eukaryota</taxon>
        <taxon>Viridiplantae</taxon>
        <taxon>Streptophyta</taxon>
        <taxon>Embryophyta</taxon>
        <taxon>Tracheophyta</taxon>
        <taxon>Spermatophyta</taxon>
        <taxon>Magnoliopsida</taxon>
        <taxon>eudicotyledons</taxon>
        <taxon>Gunneridae</taxon>
        <taxon>Pentapetalae</taxon>
        <taxon>asterids</taxon>
        <taxon>lamiids</taxon>
        <taxon>Lamiales</taxon>
        <taxon>Oleaceae</taxon>
        <taxon>Forsythieae</taxon>
        <taxon>Forsythia</taxon>
    </lineage>
</organism>
<accession>A0ABD1VFL4</accession>
<sequence>MGLADLNRAQLNTIIQSMVAEDDAHILRPICRMMSSTKKGVVNNQFVQLQTMKVTAGKDFMLRSVISYWKAVKYLFTQLTNQIVGAVYVSFACRDIIEGCHAGDKNRLGKDGIHKAANKAGDHCRETCE</sequence>
<evidence type="ECO:0000313" key="1">
    <source>
        <dbReference type="EMBL" id="KAL2536139.1"/>
    </source>
</evidence>
<keyword evidence="2" id="KW-1185">Reference proteome</keyword>
<proteinExistence type="predicted"/>